<name>A0A174ZZ53_9FIRM</name>
<dbReference type="Proteomes" id="UP000095780">
    <property type="component" value="Unassembled WGS sequence"/>
</dbReference>
<dbReference type="PANTHER" id="PTHR34389:SF2">
    <property type="entry name" value="L-RHAMNOSE MUTAROTASE"/>
    <property type="match status" value="1"/>
</dbReference>
<dbReference type="OrthoDB" id="9799608at2"/>
<keyword evidence="4" id="KW-0684">Rhamnose metabolism</keyword>
<dbReference type="EMBL" id="CZBV01000007">
    <property type="protein sequence ID" value="CUQ89386.1"/>
    <property type="molecule type" value="Genomic_DNA"/>
</dbReference>
<dbReference type="SUPFAM" id="SSF54909">
    <property type="entry name" value="Dimeric alpha+beta barrel"/>
    <property type="match status" value="1"/>
</dbReference>
<proteinExistence type="inferred from homology"/>
<evidence type="ECO:0000256" key="1">
    <source>
        <dbReference type="ARBA" id="ARBA00022490"/>
    </source>
</evidence>
<dbReference type="GO" id="GO:0005737">
    <property type="term" value="C:cytoplasm"/>
    <property type="evidence" value="ECO:0007669"/>
    <property type="project" value="InterPro"/>
</dbReference>
<dbReference type="InterPro" id="IPR008000">
    <property type="entry name" value="Rham/fucose_mutarotase"/>
</dbReference>
<evidence type="ECO:0000313" key="6">
    <source>
        <dbReference type="EMBL" id="CUQ74840.1"/>
    </source>
</evidence>
<evidence type="ECO:0000313" key="9">
    <source>
        <dbReference type="Proteomes" id="UP000095621"/>
    </source>
</evidence>
<evidence type="ECO:0000313" key="10">
    <source>
        <dbReference type="Proteomes" id="UP000095780"/>
    </source>
</evidence>
<dbReference type="GeneID" id="41356975"/>
<dbReference type="InterPro" id="IPR013448">
    <property type="entry name" value="L-rhamnose_mutarotase"/>
</dbReference>
<dbReference type="PANTHER" id="PTHR34389">
    <property type="entry name" value="L-RHAMNOSE MUTAROTASE"/>
    <property type="match status" value="1"/>
</dbReference>
<dbReference type="Gene3D" id="3.30.70.100">
    <property type="match status" value="1"/>
</dbReference>
<dbReference type="NCBIfam" id="TIGR02625">
    <property type="entry name" value="YiiL_rotase"/>
    <property type="match status" value="1"/>
</dbReference>
<evidence type="ECO:0000313" key="11">
    <source>
        <dbReference type="Proteomes" id="UP000284794"/>
    </source>
</evidence>
<protein>
    <recommendedName>
        <fullName evidence="5">L-rhamnose mutarotase</fullName>
        <ecNumber evidence="5">5.1.3.32</ecNumber>
    </recommendedName>
</protein>
<dbReference type="RefSeq" id="WP_012740502.1">
    <property type="nucleotide sequence ID" value="NZ_CABIXW010000007.1"/>
</dbReference>
<evidence type="ECO:0000313" key="8">
    <source>
        <dbReference type="EMBL" id="RHD10388.1"/>
    </source>
</evidence>
<dbReference type="GO" id="GO:0019301">
    <property type="term" value="P:rhamnose catabolic process"/>
    <property type="evidence" value="ECO:0007669"/>
    <property type="project" value="UniProtKB-UniRule"/>
</dbReference>
<keyword evidence="2 7" id="KW-0413">Isomerase</keyword>
<dbReference type="HAMAP" id="MF_01663">
    <property type="entry name" value="L_rham_rotase"/>
    <property type="match status" value="1"/>
</dbReference>
<reference evidence="9 10" key="1">
    <citation type="submission" date="2015-09" db="EMBL/GenBank/DDBJ databases">
        <authorList>
            <consortium name="Pathogen Informatics"/>
        </authorList>
    </citation>
    <scope>NUCLEOTIDE SEQUENCE [LARGE SCALE GENOMIC DNA]</scope>
    <source>
        <strain evidence="6 9">2789STDY5834875</strain>
        <strain evidence="7 10">2789STDY5834878</strain>
    </source>
</reference>
<dbReference type="AlphaFoldDB" id="A0A174ZZ53"/>
<keyword evidence="3" id="KW-0119">Carbohydrate metabolism</keyword>
<reference evidence="8 11" key="2">
    <citation type="submission" date="2018-08" db="EMBL/GenBank/DDBJ databases">
        <title>A genome reference for cultivated species of the human gut microbiota.</title>
        <authorList>
            <person name="Zou Y."/>
            <person name="Xue W."/>
            <person name="Luo G."/>
        </authorList>
    </citation>
    <scope>NUCLEOTIDE SEQUENCE [LARGE SCALE GENOMIC DNA]</scope>
    <source>
        <strain evidence="8 11">AM32-2AC</strain>
    </source>
</reference>
<sequence length="104" mass="12511">MIRKAFKMYLKAGCADEYEKRHNELWPEMKAMIHEYGGHNYSIFLDDETNILYGYIEIEDEEKWAQSADTEINRKWWKYMAPLMRVNPDDSPVSDDLRCVFHLD</sequence>
<dbReference type="OMA" id="WAYMADI"/>
<evidence type="ECO:0000256" key="2">
    <source>
        <dbReference type="ARBA" id="ARBA00023235"/>
    </source>
</evidence>
<evidence type="ECO:0000256" key="3">
    <source>
        <dbReference type="ARBA" id="ARBA00023277"/>
    </source>
</evidence>
<evidence type="ECO:0000256" key="5">
    <source>
        <dbReference type="NCBIfam" id="TIGR02625"/>
    </source>
</evidence>
<dbReference type="Proteomes" id="UP000095621">
    <property type="component" value="Unassembled WGS sequence"/>
</dbReference>
<dbReference type="EMBL" id="CZBU01000001">
    <property type="protein sequence ID" value="CUQ74840.1"/>
    <property type="molecule type" value="Genomic_DNA"/>
</dbReference>
<accession>A0A174ZZ53</accession>
<gene>
    <name evidence="7" type="primary">rhaM</name>
    <name evidence="8" type="ORF">DW811_01700</name>
    <name evidence="6" type="ORF">ERS852490_00183</name>
    <name evidence="7" type="ORF">ERS852492_02454</name>
</gene>
<evidence type="ECO:0000313" key="7">
    <source>
        <dbReference type="EMBL" id="CUQ89386.1"/>
    </source>
</evidence>
<dbReference type="EMBL" id="QSIS01000002">
    <property type="protein sequence ID" value="RHD10388.1"/>
    <property type="molecule type" value="Genomic_DNA"/>
</dbReference>
<dbReference type="EC" id="5.1.3.32" evidence="5"/>
<dbReference type="InterPro" id="IPR011008">
    <property type="entry name" value="Dimeric_a/b-barrel"/>
</dbReference>
<keyword evidence="1" id="KW-0963">Cytoplasm</keyword>
<dbReference type="Proteomes" id="UP000284794">
    <property type="component" value="Unassembled WGS sequence"/>
</dbReference>
<evidence type="ECO:0000256" key="4">
    <source>
        <dbReference type="ARBA" id="ARBA00023308"/>
    </source>
</evidence>
<organism evidence="7 10">
    <name type="scientific">Lachnospira eligens</name>
    <dbReference type="NCBI Taxonomy" id="39485"/>
    <lineage>
        <taxon>Bacteria</taxon>
        <taxon>Bacillati</taxon>
        <taxon>Bacillota</taxon>
        <taxon>Clostridia</taxon>
        <taxon>Lachnospirales</taxon>
        <taxon>Lachnospiraceae</taxon>
        <taxon>Lachnospira</taxon>
    </lineage>
</organism>
<dbReference type="GO" id="GO:0062192">
    <property type="term" value="F:L-rhamnose mutarotase activity"/>
    <property type="evidence" value="ECO:0007669"/>
    <property type="project" value="UniProtKB-UniRule"/>
</dbReference>
<dbReference type="Pfam" id="PF05336">
    <property type="entry name" value="rhaM"/>
    <property type="match status" value="1"/>
</dbReference>